<dbReference type="OrthoDB" id="3034891at2"/>
<gene>
    <name evidence="1" type="ORF">FNW17_10685</name>
</gene>
<keyword evidence="2" id="KW-1185">Reference proteome</keyword>
<evidence type="ECO:0000313" key="2">
    <source>
        <dbReference type="Proteomes" id="UP000318585"/>
    </source>
</evidence>
<dbReference type="Proteomes" id="UP000318585">
    <property type="component" value="Unassembled WGS sequence"/>
</dbReference>
<proteinExistence type="predicted"/>
<dbReference type="AlphaFoldDB" id="A0A553CJA2"/>
<evidence type="ECO:0008006" key="3">
    <source>
        <dbReference type="Google" id="ProtNLM"/>
    </source>
</evidence>
<accession>A0A553CJA2</accession>
<comment type="caution">
    <text evidence="1">The sequence shown here is derived from an EMBL/GenBank/DDBJ whole genome shotgun (WGS) entry which is preliminary data.</text>
</comment>
<evidence type="ECO:0000313" key="1">
    <source>
        <dbReference type="EMBL" id="TRX20575.1"/>
    </source>
</evidence>
<sequence length="335" mass="39331">MKNYKRLTSISSSTLKASSFDTLYEWEKIISEKLNLKIEKQNKVITWIYRQIEVRLKMRDLFHCLVPNSSISLLFVMKANTQKSCRLTKNTIPVIIDFWLAENQLNSFYSNFKHCPLVLITSAEVYQFLLDHNCPLNIAHWPLSLPDYPKLSPDAVFDKKWDLALLGRTNPYFLNFLERYCEKHPDFEYVLGTNNIDNRFFYTNKGKKVGHAIGRDAYLDILRATKISFYTTPGLDLAKTETNFFNQVTPRFLELISGGCLVMAHYPKNADTDYYEMDSFCKDIDSYEEFEKQLDILRDIKAIPIKKYSEYLSKHITSQRINLFLKLLEQNLIKI</sequence>
<organism evidence="1 2">
    <name type="scientific">Flavobacterium franklandianum</name>
    <dbReference type="NCBI Taxonomy" id="2594430"/>
    <lineage>
        <taxon>Bacteria</taxon>
        <taxon>Pseudomonadati</taxon>
        <taxon>Bacteroidota</taxon>
        <taxon>Flavobacteriia</taxon>
        <taxon>Flavobacteriales</taxon>
        <taxon>Flavobacteriaceae</taxon>
        <taxon>Flavobacterium</taxon>
    </lineage>
</organism>
<reference evidence="1 2" key="1">
    <citation type="submission" date="2019-07" db="EMBL/GenBank/DDBJ databases">
        <title>Novel species of Flavobacterium.</title>
        <authorList>
            <person name="Liu Q."/>
            <person name="Xin Y.-H."/>
        </authorList>
    </citation>
    <scope>NUCLEOTIDE SEQUENCE [LARGE SCALE GENOMIC DNA]</scope>
    <source>
        <strain evidence="1 2">LB3P56</strain>
    </source>
</reference>
<dbReference type="RefSeq" id="WP_144071632.1">
    <property type="nucleotide sequence ID" value="NZ_VJZR01000009.1"/>
</dbReference>
<name>A0A553CJA2_9FLAO</name>
<protein>
    <recommendedName>
        <fullName evidence="3">Glycosyltransferase</fullName>
    </recommendedName>
</protein>
<dbReference type="EMBL" id="VJZR01000009">
    <property type="protein sequence ID" value="TRX20575.1"/>
    <property type="molecule type" value="Genomic_DNA"/>
</dbReference>